<dbReference type="Proteomes" id="UP001285521">
    <property type="component" value="Unassembled WGS sequence"/>
</dbReference>
<keyword evidence="6" id="KW-0408">Iron</keyword>
<keyword evidence="14" id="KW-1185">Reference proteome</keyword>
<keyword evidence="11" id="KW-0804">Transcription</keyword>
<comment type="cofactor">
    <cofactor evidence="1">
        <name>[4Fe-4S] cluster</name>
        <dbReference type="ChEBI" id="CHEBI:49883"/>
    </cofactor>
</comment>
<dbReference type="InterPro" id="IPR034768">
    <property type="entry name" value="4FE4S_WBL"/>
</dbReference>
<protein>
    <submittedName>
        <fullName evidence="13">WhiB family transcriptional regulator</fullName>
    </submittedName>
</protein>
<evidence type="ECO:0000256" key="3">
    <source>
        <dbReference type="ARBA" id="ARBA00006597"/>
    </source>
</evidence>
<dbReference type="PROSITE" id="PS51674">
    <property type="entry name" value="4FE4S_WBL"/>
    <property type="match status" value="1"/>
</dbReference>
<dbReference type="PANTHER" id="PTHR38839">
    <property type="entry name" value="TRANSCRIPTIONAL REGULATOR WHID-RELATED"/>
    <property type="match status" value="1"/>
</dbReference>
<comment type="subcellular location">
    <subcellularLocation>
        <location evidence="2">Cytoplasm</location>
    </subcellularLocation>
</comment>
<feature type="domain" description="4Fe-4S Wbl-type" evidence="12">
    <location>
        <begin position="33"/>
        <end position="96"/>
    </location>
</feature>
<evidence type="ECO:0000313" key="13">
    <source>
        <dbReference type="EMBL" id="MDX8033500.1"/>
    </source>
</evidence>
<keyword evidence="4" id="KW-0004">4Fe-4S</keyword>
<sequence length="108" mass="11795">MRNNDAEAFGYRVLMRVLFGPTDGPPVWRERAACADSDPSLFDTAGRIAAAKKVCASCPVIDECRQDQLDWEATSPRFRANASGVVGGLTGADRRRIHYPARNAKDVA</sequence>
<evidence type="ECO:0000256" key="1">
    <source>
        <dbReference type="ARBA" id="ARBA00001966"/>
    </source>
</evidence>
<dbReference type="Pfam" id="PF02467">
    <property type="entry name" value="Whib"/>
    <property type="match status" value="1"/>
</dbReference>
<organism evidence="13 14">
    <name type="scientific">Lentzea miocenica</name>
    <dbReference type="NCBI Taxonomy" id="3095431"/>
    <lineage>
        <taxon>Bacteria</taxon>
        <taxon>Bacillati</taxon>
        <taxon>Actinomycetota</taxon>
        <taxon>Actinomycetes</taxon>
        <taxon>Pseudonocardiales</taxon>
        <taxon>Pseudonocardiaceae</taxon>
        <taxon>Lentzea</taxon>
    </lineage>
</organism>
<evidence type="ECO:0000256" key="5">
    <source>
        <dbReference type="ARBA" id="ARBA00022723"/>
    </source>
</evidence>
<proteinExistence type="inferred from homology"/>
<keyword evidence="5" id="KW-0479">Metal-binding</keyword>
<name>A0ABU4T5Q9_9PSEU</name>
<gene>
    <name evidence="13" type="ORF">SK803_25050</name>
</gene>
<evidence type="ECO:0000259" key="12">
    <source>
        <dbReference type="PROSITE" id="PS51674"/>
    </source>
</evidence>
<comment type="caution">
    <text evidence="13">The sequence shown here is derived from an EMBL/GenBank/DDBJ whole genome shotgun (WGS) entry which is preliminary data.</text>
</comment>
<comment type="similarity">
    <text evidence="3">Belongs to the WhiB family.</text>
</comment>
<evidence type="ECO:0000256" key="11">
    <source>
        <dbReference type="ARBA" id="ARBA00023163"/>
    </source>
</evidence>
<evidence type="ECO:0000256" key="10">
    <source>
        <dbReference type="ARBA" id="ARBA00023157"/>
    </source>
</evidence>
<evidence type="ECO:0000256" key="8">
    <source>
        <dbReference type="ARBA" id="ARBA00023015"/>
    </source>
</evidence>
<keyword evidence="7" id="KW-0411">Iron-sulfur</keyword>
<reference evidence="13 14" key="1">
    <citation type="submission" date="2023-11" db="EMBL/GenBank/DDBJ databases">
        <title>Lentzea sokolovensis, sp. nov., Lentzea kristufkii, sp. nov., and Lentzea miocenensis, sp. nov., rare actinobacteria from Sokolov Coal Basin, Miocene lacustrine sediment, Czech Republic.</title>
        <authorList>
            <person name="Lara A."/>
            <person name="Kotroba L."/>
            <person name="Nouioui I."/>
            <person name="Neumann-Schaal M."/>
            <person name="Mast Y."/>
            <person name="Chronakova A."/>
        </authorList>
    </citation>
    <scope>NUCLEOTIDE SEQUENCE [LARGE SCALE GENOMIC DNA]</scope>
    <source>
        <strain evidence="13 14">BCCO 10_0856</strain>
    </source>
</reference>
<evidence type="ECO:0000256" key="6">
    <source>
        <dbReference type="ARBA" id="ARBA00023004"/>
    </source>
</evidence>
<dbReference type="RefSeq" id="WP_319968531.1">
    <property type="nucleotide sequence ID" value="NZ_JAXAVW010000021.1"/>
</dbReference>
<evidence type="ECO:0000256" key="4">
    <source>
        <dbReference type="ARBA" id="ARBA00022485"/>
    </source>
</evidence>
<reference evidence="13 14" key="2">
    <citation type="submission" date="2023-11" db="EMBL/GenBank/DDBJ databases">
        <authorList>
            <person name="Lara A.C."/>
            <person name="Chronakova A."/>
        </authorList>
    </citation>
    <scope>NUCLEOTIDE SEQUENCE [LARGE SCALE GENOMIC DNA]</scope>
    <source>
        <strain evidence="13 14">BCCO 10_0856</strain>
    </source>
</reference>
<keyword evidence="9" id="KW-0238">DNA-binding</keyword>
<evidence type="ECO:0000256" key="9">
    <source>
        <dbReference type="ARBA" id="ARBA00023125"/>
    </source>
</evidence>
<dbReference type="InterPro" id="IPR003482">
    <property type="entry name" value="Whib"/>
</dbReference>
<keyword evidence="8" id="KW-0805">Transcription regulation</keyword>
<keyword evidence="10" id="KW-1015">Disulfide bond</keyword>
<evidence type="ECO:0000256" key="7">
    <source>
        <dbReference type="ARBA" id="ARBA00023014"/>
    </source>
</evidence>
<accession>A0ABU4T5Q9</accession>
<evidence type="ECO:0000313" key="14">
    <source>
        <dbReference type="Proteomes" id="UP001285521"/>
    </source>
</evidence>
<dbReference type="EMBL" id="JAXAVW010000021">
    <property type="protein sequence ID" value="MDX8033500.1"/>
    <property type="molecule type" value="Genomic_DNA"/>
</dbReference>
<evidence type="ECO:0000256" key="2">
    <source>
        <dbReference type="ARBA" id="ARBA00004496"/>
    </source>
</evidence>